<feature type="compositionally biased region" description="Basic and acidic residues" evidence="1">
    <location>
        <begin position="303"/>
        <end position="317"/>
    </location>
</feature>
<dbReference type="EMBL" id="VIFX01000014">
    <property type="protein sequence ID" value="TQR86184.1"/>
    <property type="molecule type" value="Genomic_DNA"/>
</dbReference>
<dbReference type="InterPro" id="IPR049709">
    <property type="entry name" value="IniB-like_N"/>
</dbReference>
<dbReference type="RefSeq" id="WP_142552451.1">
    <property type="nucleotide sequence ID" value="NZ_VIFX01000014.1"/>
</dbReference>
<feature type="compositionally biased region" description="Basic and acidic residues" evidence="1">
    <location>
        <begin position="332"/>
        <end position="357"/>
    </location>
</feature>
<name>A0A544W1R3_9MYCO</name>
<reference evidence="2 3" key="1">
    <citation type="submission" date="2018-10" db="EMBL/GenBank/DDBJ databases">
        <title>Draft genome of Mycobacterium hodleri strain B.</title>
        <authorList>
            <person name="Amande T.J."/>
            <person name="Mcgenity T.J."/>
        </authorList>
    </citation>
    <scope>NUCLEOTIDE SEQUENCE [LARGE SCALE GENOMIC DNA]</scope>
    <source>
        <strain evidence="2 3">B</strain>
    </source>
</reference>
<keyword evidence="3" id="KW-1185">Reference proteome</keyword>
<evidence type="ECO:0008006" key="4">
    <source>
        <dbReference type="Google" id="ProtNLM"/>
    </source>
</evidence>
<comment type="caution">
    <text evidence="2">The sequence shown here is derived from an EMBL/GenBank/DDBJ whole genome shotgun (WGS) entry which is preliminary data.</text>
</comment>
<sequence length="357" mass="35181">MTNLLDYILDLFRSPAVAANYISDPEGALRSVGLQNVSASQFAAVAASAAPAGVMLGGGDPVYGLQSAVASYHNIPTAFSPQTAFAPQTDFASHNATQLASNNDTSLLSPDQHAGSNAQQGAFNLGFGDITLGNKTSATDGAVVNTGTAGDIDTTSVKGNGNVVGEGNSANTGYIDGGSHSPIIIGEGNDTKVTDTSQHSGGDIITGNEGTVIKDNDMSGGHGGSAGASGGSSGGGLLGIGIGNGGNEANAGNGGGGGSIIINDTSSHSTSSTVGGNQTTAGGDLGSGNHTDSSVNTNVSTETETHSNVDNTVDDHSFTSNVASGNSTDIASHNDTDLASHNDTDLASHNDTHLDAF</sequence>
<feature type="compositionally biased region" description="Gly residues" evidence="1">
    <location>
        <begin position="220"/>
        <end position="231"/>
    </location>
</feature>
<protein>
    <recommendedName>
        <fullName evidence="4">Isoniazid-inducible protein iniB</fullName>
    </recommendedName>
</protein>
<evidence type="ECO:0000313" key="3">
    <source>
        <dbReference type="Proteomes" id="UP000315759"/>
    </source>
</evidence>
<gene>
    <name evidence="2" type="ORF">D8S82_12770</name>
</gene>
<dbReference type="Proteomes" id="UP000315759">
    <property type="component" value="Unassembled WGS sequence"/>
</dbReference>
<proteinExistence type="predicted"/>
<feature type="compositionally biased region" description="Polar residues" evidence="1">
    <location>
        <begin position="318"/>
        <end position="331"/>
    </location>
</feature>
<feature type="region of interest" description="Disordered" evidence="1">
    <location>
        <begin position="262"/>
        <end position="357"/>
    </location>
</feature>
<evidence type="ECO:0000313" key="2">
    <source>
        <dbReference type="EMBL" id="TQR86184.1"/>
    </source>
</evidence>
<accession>A0A544W1R3</accession>
<feature type="region of interest" description="Disordered" evidence="1">
    <location>
        <begin position="195"/>
        <end position="231"/>
    </location>
</feature>
<dbReference type="NCBIfam" id="NF038175">
    <property type="entry name" value="IniB_NTERM"/>
    <property type="match status" value="1"/>
</dbReference>
<organism evidence="2 3">
    <name type="scientific">Mycolicibacterium hodleri</name>
    <dbReference type="NCBI Taxonomy" id="49897"/>
    <lineage>
        <taxon>Bacteria</taxon>
        <taxon>Bacillati</taxon>
        <taxon>Actinomycetota</taxon>
        <taxon>Actinomycetes</taxon>
        <taxon>Mycobacteriales</taxon>
        <taxon>Mycobacteriaceae</taxon>
        <taxon>Mycolicibacterium</taxon>
    </lineage>
</organism>
<feature type="compositionally biased region" description="Low complexity" evidence="1">
    <location>
        <begin position="262"/>
        <end position="273"/>
    </location>
</feature>
<evidence type="ECO:0000256" key="1">
    <source>
        <dbReference type="SAM" id="MobiDB-lite"/>
    </source>
</evidence>
<feature type="compositionally biased region" description="Polar residues" evidence="1">
    <location>
        <begin position="288"/>
        <end position="302"/>
    </location>
</feature>
<dbReference type="AlphaFoldDB" id="A0A544W1R3"/>